<keyword evidence="1" id="KW-0472">Membrane</keyword>
<organism evidence="2 3">
    <name type="scientific">Hibiscus sabdariffa</name>
    <name type="common">roselle</name>
    <dbReference type="NCBI Taxonomy" id="183260"/>
    <lineage>
        <taxon>Eukaryota</taxon>
        <taxon>Viridiplantae</taxon>
        <taxon>Streptophyta</taxon>
        <taxon>Embryophyta</taxon>
        <taxon>Tracheophyta</taxon>
        <taxon>Spermatophyta</taxon>
        <taxon>Magnoliopsida</taxon>
        <taxon>eudicotyledons</taxon>
        <taxon>Gunneridae</taxon>
        <taxon>Pentapetalae</taxon>
        <taxon>rosids</taxon>
        <taxon>malvids</taxon>
        <taxon>Malvales</taxon>
        <taxon>Malvaceae</taxon>
        <taxon>Malvoideae</taxon>
        <taxon>Hibiscus</taxon>
    </lineage>
</organism>
<sequence length="114" mass="12431">MFSPPASAGISVGAHFAALADSGSLVWNCISTALICFNLLLLPYASFFMCSLTCLVLCLCILQSISQGKELVRLDEEYCCHGRCCLGRPLRTLQHRQVVQVRVVMAEGRMVCSS</sequence>
<accession>A0ABR2QKK4</accession>
<keyword evidence="1" id="KW-1133">Transmembrane helix</keyword>
<name>A0ABR2QKK4_9ROSI</name>
<gene>
    <name evidence="2" type="ORF">V6N11_082790</name>
</gene>
<protein>
    <submittedName>
        <fullName evidence="2">Uncharacterized protein</fullName>
    </submittedName>
</protein>
<evidence type="ECO:0000313" key="3">
    <source>
        <dbReference type="Proteomes" id="UP001396334"/>
    </source>
</evidence>
<evidence type="ECO:0000313" key="2">
    <source>
        <dbReference type="EMBL" id="KAK9000996.1"/>
    </source>
</evidence>
<proteinExistence type="predicted"/>
<evidence type="ECO:0000256" key="1">
    <source>
        <dbReference type="SAM" id="Phobius"/>
    </source>
</evidence>
<comment type="caution">
    <text evidence="2">The sequence shown here is derived from an EMBL/GenBank/DDBJ whole genome shotgun (WGS) entry which is preliminary data.</text>
</comment>
<dbReference type="EMBL" id="JBBPBN010000036">
    <property type="protein sequence ID" value="KAK9000996.1"/>
    <property type="molecule type" value="Genomic_DNA"/>
</dbReference>
<keyword evidence="1" id="KW-0812">Transmembrane</keyword>
<keyword evidence="3" id="KW-1185">Reference proteome</keyword>
<reference evidence="2 3" key="1">
    <citation type="journal article" date="2024" name="G3 (Bethesda)">
        <title>Genome assembly of Hibiscus sabdariffa L. provides insights into metabolisms of medicinal natural products.</title>
        <authorList>
            <person name="Kim T."/>
        </authorList>
    </citation>
    <scope>NUCLEOTIDE SEQUENCE [LARGE SCALE GENOMIC DNA]</scope>
    <source>
        <strain evidence="2">TK-2024</strain>
        <tissue evidence="2">Old leaves</tissue>
    </source>
</reference>
<feature type="transmembrane region" description="Helical" evidence="1">
    <location>
        <begin position="44"/>
        <end position="65"/>
    </location>
</feature>
<dbReference type="Proteomes" id="UP001396334">
    <property type="component" value="Unassembled WGS sequence"/>
</dbReference>